<dbReference type="EMBL" id="CP098747">
    <property type="protein sequence ID" value="USG59693.1"/>
    <property type="molecule type" value="Genomic_DNA"/>
</dbReference>
<dbReference type="PANTHER" id="PTHR37953:SF1">
    <property type="entry name" value="UPF0127 PROTEIN MJ1496"/>
    <property type="match status" value="1"/>
</dbReference>
<sequence>MKTTSQEIKLVVEVADNQAAREKGLMLREALAPMTGMLFDFNDLKPVFMWMKNTPLSLDIMFIDDRGEIIFIKEYAQPGSLEVISAPQPVRAVLEVVAGFAERHDIRIGDTVEDIIFSNN</sequence>
<evidence type="ECO:0000313" key="2">
    <source>
        <dbReference type="Proteomes" id="UP001056291"/>
    </source>
</evidence>
<gene>
    <name evidence="1" type="ORF">NBZ79_10925</name>
</gene>
<dbReference type="InterPro" id="IPR003795">
    <property type="entry name" value="DUF192"/>
</dbReference>
<accession>A0ABY4W0U5</accession>
<dbReference type="InterPro" id="IPR038695">
    <property type="entry name" value="Saro_0823-like_sf"/>
</dbReference>
<dbReference type="PANTHER" id="PTHR37953">
    <property type="entry name" value="UPF0127 PROTEIN MJ1496"/>
    <property type="match status" value="1"/>
</dbReference>
<dbReference type="RefSeq" id="WP_251932463.1">
    <property type="nucleotide sequence ID" value="NZ_CP098747.1"/>
</dbReference>
<reference evidence="1" key="1">
    <citation type="submission" date="2022-06" db="EMBL/GenBank/DDBJ databases">
        <title>Sneathiella actinostolidae sp. nov., isolated from a sea anemonein the Western Pacific Ocean.</title>
        <authorList>
            <person name="Wei M.J."/>
        </authorList>
    </citation>
    <scope>NUCLEOTIDE SEQUENCE</scope>
    <source>
        <strain evidence="1">PHK-P5</strain>
    </source>
</reference>
<name>A0ABY4W0U5_9PROT</name>
<proteinExistence type="predicted"/>
<evidence type="ECO:0000313" key="1">
    <source>
        <dbReference type="EMBL" id="USG59693.1"/>
    </source>
</evidence>
<keyword evidence="2" id="KW-1185">Reference proteome</keyword>
<dbReference type="Gene3D" id="2.60.120.1140">
    <property type="entry name" value="Protein of unknown function DUF192"/>
    <property type="match status" value="1"/>
</dbReference>
<dbReference type="Proteomes" id="UP001056291">
    <property type="component" value="Chromosome"/>
</dbReference>
<protein>
    <submittedName>
        <fullName evidence="1">DUF192 domain-containing protein</fullName>
    </submittedName>
</protein>
<organism evidence="1 2">
    <name type="scientific">Sneathiella marina</name>
    <dbReference type="NCBI Taxonomy" id="2950108"/>
    <lineage>
        <taxon>Bacteria</taxon>
        <taxon>Pseudomonadati</taxon>
        <taxon>Pseudomonadota</taxon>
        <taxon>Alphaproteobacteria</taxon>
        <taxon>Sneathiellales</taxon>
        <taxon>Sneathiellaceae</taxon>
        <taxon>Sneathiella</taxon>
    </lineage>
</organism>
<dbReference type="Pfam" id="PF02643">
    <property type="entry name" value="DUF192"/>
    <property type="match status" value="1"/>
</dbReference>